<dbReference type="RefSeq" id="WP_281455889.1">
    <property type="nucleotide sequence ID" value="NZ_JASAOF010000006.1"/>
</dbReference>
<organism evidence="1 2">
    <name type="scientific">Saccharopolyspora ipomoeae</name>
    <dbReference type="NCBI Taxonomy" id="3042027"/>
    <lineage>
        <taxon>Bacteria</taxon>
        <taxon>Bacillati</taxon>
        <taxon>Actinomycetota</taxon>
        <taxon>Actinomycetes</taxon>
        <taxon>Pseudonocardiales</taxon>
        <taxon>Pseudonocardiaceae</taxon>
        <taxon>Saccharopolyspora</taxon>
    </lineage>
</organism>
<accession>A0ABT6PNH1</accession>
<protein>
    <recommendedName>
        <fullName evidence="3">DUF2188 domain-containing protein</fullName>
    </recommendedName>
</protein>
<proteinExistence type="predicted"/>
<comment type="caution">
    <text evidence="1">The sequence shown here is derived from an EMBL/GenBank/DDBJ whole genome shotgun (WGS) entry which is preliminary data.</text>
</comment>
<evidence type="ECO:0008006" key="3">
    <source>
        <dbReference type="Google" id="ProtNLM"/>
    </source>
</evidence>
<evidence type="ECO:0000313" key="2">
    <source>
        <dbReference type="Proteomes" id="UP001237595"/>
    </source>
</evidence>
<gene>
    <name evidence="1" type="ORF">QFW96_13135</name>
</gene>
<evidence type="ECO:0000313" key="1">
    <source>
        <dbReference type="EMBL" id="MDI2029567.1"/>
    </source>
</evidence>
<dbReference type="EMBL" id="JASAOF010000006">
    <property type="protein sequence ID" value="MDI2029567.1"/>
    <property type="molecule type" value="Genomic_DNA"/>
</dbReference>
<name>A0ABT6PNH1_9PSEU</name>
<reference evidence="1 2" key="1">
    <citation type="submission" date="2023-04" db="EMBL/GenBank/DDBJ databases">
        <title>Draft genome sequence of Saccharopolyspora sp. TS4A08 isolated from sweet potato rhizospheric soil.</title>
        <authorList>
            <person name="Suksaard P."/>
            <person name="Duangmal K."/>
        </authorList>
    </citation>
    <scope>NUCLEOTIDE SEQUENCE [LARGE SCALE GENOMIC DNA]</scope>
    <source>
        <strain evidence="1 2">TS4A08</strain>
    </source>
</reference>
<dbReference type="Proteomes" id="UP001237595">
    <property type="component" value="Unassembled WGS sequence"/>
</dbReference>
<sequence length="72" mass="8306">MWRTEVTFDAQTWVFITERICGDEYETTVTEPGATIAKRVRRCHTAQRAREVHRVFVDEFAATGYGAVVVNR</sequence>
<keyword evidence="2" id="KW-1185">Reference proteome</keyword>